<evidence type="ECO:0000313" key="3">
    <source>
        <dbReference type="Proteomes" id="UP000196878"/>
    </source>
</evidence>
<gene>
    <name evidence="2" type="ORF">CDV49_00460</name>
</gene>
<dbReference type="GO" id="GO:0006782">
    <property type="term" value="P:protoporphyrinogen IX biosynthetic process"/>
    <property type="evidence" value="ECO:0007669"/>
    <property type="project" value="UniProtKB-UniPathway"/>
</dbReference>
<feature type="transmembrane region" description="Helical" evidence="1">
    <location>
        <begin position="79"/>
        <end position="102"/>
    </location>
</feature>
<dbReference type="OrthoDB" id="7570050at2"/>
<feature type="transmembrane region" description="Helical" evidence="1">
    <location>
        <begin position="6"/>
        <end position="28"/>
    </location>
</feature>
<proteinExistence type="predicted"/>
<dbReference type="UniPathway" id="UPA00251">
    <property type="reaction ID" value="UER00324"/>
</dbReference>
<keyword evidence="1" id="KW-0472">Membrane</keyword>
<reference evidence="2 3" key="1">
    <citation type="submission" date="2016-12" db="EMBL/GenBank/DDBJ databases">
        <title>Comparison of Traditional DNA-DNA Hybridization with In Silico Genomic Analysis.</title>
        <authorList>
            <person name="Nicholson A.C."/>
            <person name="Humrighouse B.W."/>
            <person name="Graziano J."/>
            <person name="Lasker B."/>
            <person name="Whitney A.M."/>
            <person name="Mcquiston J.R."/>
        </authorList>
    </citation>
    <scope>NUCLEOTIDE SEQUENCE [LARGE SCALE GENOMIC DNA]</scope>
    <source>
        <strain evidence="2 3">H2240</strain>
    </source>
</reference>
<sequence length="166" mass="18109">MIVAWVKLIHIAAISLWAFGLMALPPMLMRRNHVAGEAALHNLHRATRYYYLAFLSPAAAIAVISGTALIFLAQAYAPWFAAKLAFVAVLCMMHGLAAARILKVFGEEARYPRWLGLLSLFLLIGTVGAILFLVLGKPVLTPPDLPLLRPGALSERFPGLPSLRPE</sequence>
<keyword evidence="1" id="KW-1133">Transmembrane helix</keyword>
<accession>A0A212AGX1</accession>
<keyword evidence="3" id="KW-1185">Reference proteome</keyword>
<dbReference type="EMBL" id="NIPW01000003">
    <property type="protein sequence ID" value="OWJ80696.1"/>
    <property type="molecule type" value="Genomic_DNA"/>
</dbReference>
<dbReference type="RefSeq" id="WP_088213615.1">
    <property type="nucleotide sequence ID" value="NZ_NIPW01000003.1"/>
</dbReference>
<feature type="transmembrane region" description="Helical" evidence="1">
    <location>
        <begin position="114"/>
        <end position="135"/>
    </location>
</feature>
<dbReference type="Pfam" id="PF03653">
    <property type="entry name" value="UPF0093"/>
    <property type="match status" value="1"/>
</dbReference>
<feature type="transmembrane region" description="Helical" evidence="1">
    <location>
        <begin position="49"/>
        <end position="73"/>
    </location>
</feature>
<dbReference type="Proteomes" id="UP000196878">
    <property type="component" value="Unassembled WGS sequence"/>
</dbReference>
<dbReference type="AlphaFoldDB" id="A0A212AGX1"/>
<evidence type="ECO:0000256" key="1">
    <source>
        <dbReference type="SAM" id="Phobius"/>
    </source>
</evidence>
<keyword evidence="1" id="KW-0812">Transmembrane</keyword>
<comment type="caution">
    <text evidence="2">The sequence shown here is derived from an EMBL/GenBank/DDBJ whole genome shotgun (WGS) entry which is preliminary data.</text>
</comment>
<dbReference type="InterPro" id="IPR005265">
    <property type="entry name" value="HemJ-like"/>
</dbReference>
<organism evidence="2 3">
    <name type="scientific">Haematobacter genomosp. 1</name>
    <dbReference type="NCBI Taxonomy" id="366618"/>
    <lineage>
        <taxon>Bacteria</taxon>
        <taxon>Pseudomonadati</taxon>
        <taxon>Pseudomonadota</taxon>
        <taxon>Alphaproteobacteria</taxon>
        <taxon>Rhodobacterales</taxon>
        <taxon>Paracoccaceae</taxon>
        <taxon>Haematobacter</taxon>
    </lineage>
</organism>
<name>A0A212AGX1_9RHOB</name>
<evidence type="ECO:0000313" key="2">
    <source>
        <dbReference type="EMBL" id="OWJ80696.1"/>
    </source>
</evidence>
<protein>
    <submittedName>
        <fullName evidence="2">Uncharacterized protein</fullName>
    </submittedName>
</protein>